<dbReference type="EMBL" id="JAMWYS010000043">
    <property type="protein sequence ID" value="MCO4293806.1"/>
    <property type="molecule type" value="Genomic_DNA"/>
</dbReference>
<dbReference type="Pfam" id="PF04366">
    <property type="entry name" value="Ysc84"/>
    <property type="match status" value="1"/>
</dbReference>
<name>A0A9X2F7I5_9SPHI</name>
<evidence type="ECO:0000313" key="2">
    <source>
        <dbReference type="EMBL" id="MCO4293806.1"/>
    </source>
</evidence>
<protein>
    <submittedName>
        <fullName evidence="2">YSC84-related protein</fullName>
    </submittedName>
</protein>
<sequence length="182" mass="19419">MKKHLIIRIGQSIMIFCSLLIGAVAIAQSDKDKKLMADCDTAKAEFLRTDALLKNLFAGAYGYVILPNVGKGGMVVGGASGNGFVYEKDKIVGKAQMTQVTVGFQFGGQAYRELLFFENKAALDHFKANKVEFSAQASAVAATAGASANAKYTNGIMIFTQQKGGVMYEASVGGQKFKFSAF</sequence>
<comment type="caution">
    <text evidence="2">The sequence shown here is derived from an EMBL/GenBank/DDBJ whole genome shotgun (WGS) entry which is preliminary data.</text>
</comment>
<proteinExistence type="predicted"/>
<dbReference type="Proteomes" id="UP001155182">
    <property type="component" value="Unassembled WGS sequence"/>
</dbReference>
<dbReference type="RefSeq" id="WP_252588459.1">
    <property type="nucleotide sequence ID" value="NZ_JAMWYS010000043.1"/>
</dbReference>
<gene>
    <name evidence="2" type="ORF">NF867_13120</name>
</gene>
<feature type="domain" description="Ysc84 actin-binding" evidence="1">
    <location>
        <begin position="99"/>
        <end position="175"/>
    </location>
</feature>
<evidence type="ECO:0000313" key="3">
    <source>
        <dbReference type="Proteomes" id="UP001155182"/>
    </source>
</evidence>
<keyword evidence="3" id="KW-1185">Reference proteome</keyword>
<organism evidence="2 3">
    <name type="scientific">Solitalea agri</name>
    <dbReference type="NCBI Taxonomy" id="2953739"/>
    <lineage>
        <taxon>Bacteria</taxon>
        <taxon>Pseudomonadati</taxon>
        <taxon>Bacteroidota</taxon>
        <taxon>Sphingobacteriia</taxon>
        <taxon>Sphingobacteriales</taxon>
        <taxon>Sphingobacteriaceae</taxon>
        <taxon>Solitalea</taxon>
    </lineage>
</organism>
<dbReference type="AlphaFoldDB" id="A0A9X2F7I5"/>
<reference evidence="2" key="1">
    <citation type="submission" date="2022-06" db="EMBL/GenBank/DDBJ databases">
        <title>Solitalea sp. MAHUQ-68 isolated from rhizospheric soil.</title>
        <authorList>
            <person name="Huq M.A."/>
        </authorList>
    </citation>
    <scope>NUCLEOTIDE SEQUENCE</scope>
    <source>
        <strain evidence="2">MAHUQ-68</strain>
    </source>
</reference>
<dbReference type="InterPro" id="IPR007461">
    <property type="entry name" value="Ysc84_actin-binding"/>
</dbReference>
<accession>A0A9X2F7I5</accession>
<evidence type="ECO:0000259" key="1">
    <source>
        <dbReference type="Pfam" id="PF04366"/>
    </source>
</evidence>